<evidence type="ECO:0000313" key="6">
    <source>
        <dbReference type="Proteomes" id="UP000655523"/>
    </source>
</evidence>
<reference evidence="5 6" key="1">
    <citation type="submission" date="2019-11" db="EMBL/GenBank/DDBJ databases">
        <title>Metabolism of dissolved organic matter in forest soils.</title>
        <authorList>
            <person name="Cyle K.T."/>
            <person name="Wilhelm R.C."/>
            <person name="Martinez C.E."/>
        </authorList>
    </citation>
    <scope>NUCLEOTIDE SEQUENCE [LARGE SCALE GENOMIC DNA]</scope>
    <source>
        <strain evidence="5 6">5N</strain>
    </source>
</reference>
<accession>A0A972P1U7</accession>
<dbReference type="PANTHER" id="PTHR22893:SF91">
    <property type="entry name" value="NADPH DEHYDROGENASE 2-RELATED"/>
    <property type="match status" value="1"/>
</dbReference>
<evidence type="ECO:0000259" key="4">
    <source>
        <dbReference type="Pfam" id="PF00724"/>
    </source>
</evidence>
<dbReference type="EMBL" id="WOEZ01000349">
    <property type="protein sequence ID" value="NPT62629.1"/>
    <property type="molecule type" value="Genomic_DNA"/>
</dbReference>
<dbReference type="InterPro" id="IPR001155">
    <property type="entry name" value="OxRdtase_FMN_N"/>
</dbReference>
<dbReference type="InterPro" id="IPR013785">
    <property type="entry name" value="Aldolase_TIM"/>
</dbReference>
<dbReference type="RefSeq" id="WP_172179090.1">
    <property type="nucleotide sequence ID" value="NZ_WOEZ01000349.1"/>
</dbReference>
<dbReference type="GO" id="GO:0005829">
    <property type="term" value="C:cytosol"/>
    <property type="evidence" value="ECO:0007669"/>
    <property type="project" value="UniProtKB-ARBA"/>
</dbReference>
<dbReference type="Gene3D" id="3.20.20.70">
    <property type="entry name" value="Aldolase class I"/>
    <property type="match status" value="1"/>
</dbReference>
<feature type="domain" description="NADH:flavin oxidoreductase/NADH oxidase N-terminal" evidence="4">
    <location>
        <begin position="4"/>
        <end position="339"/>
    </location>
</feature>
<comment type="cofactor">
    <cofactor evidence="1">
        <name>FMN</name>
        <dbReference type="ChEBI" id="CHEBI:58210"/>
    </cofactor>
</comment>
<comment type="similarity">
    <text evidence="2">Belongs to the NADH:flavin oxidoreductase/NADH oxidase family.</text>
</comment>
<evidence type="ECO:0000313" key="5">
    <source>
        <dbReference type="EMBL" id="NPT62629.1"/>
    </source>
</evidence>
<proteinExistence type="inferred from homology"/>
<gene>
    <name evidence="5" type="ORF">GNZ13_51230</name>
</gene>
<evidence type="ECO:0000256" key="3">
    <source>
        <dbReference type="ARBA" id="ARBA00023002"/>
    </source>
</evidence>
<dbReference type="PANTHER" id="PTHR22893">
    <property type="entry name" value="NADH OXIDOREDUCTASE-RELATED"/>
    <property type="match status" value="1"/>
</dbReference>
<organism evidence="5 6">
    <name type="scientific">Paraburkholderia elongata</name>
    <dbReference type="NCBI Taxonomy" id="2675747"/>
    <lineage>
        <taxon>Bacteria</taxon>
        <taxon>Pseudomonadati</taxon>
        <taxon>Pseudomonadota</taxon>
        <taxon>Betaproteobacteria</taxon>
        <taxon>Burkholderiales</taxon>
        <taxon>Burkholderiaceae</taxon>
        <taxon>Paraburkholderia</taxon>
    </lineage>
</organism>
<name>A0A972P1U7_9BURK</name>
<sequence>MPSLFNAGTVGDMKIPNRIVMAPLTRCRAGEGDVPVVTNTKYYAQRASAAFIITEATNISPRSCAFEHAPGIWSQDQVKGWRGVTKAVHEAGGRIFLQLWHCGRVGAEGILDGAQPLSPSGVNDDLDALQVYGLLKNGSYVRIAATPSRAMTISEIREAVNEYRTAARNAIDGGCDGVEVHIANGYLLHQFLSPTINIREDEYGGSVENRARIVREVLEAIRFEVPMSKVGVRISPTAAYNNVRDPNPRETYEYVSQIFQEFGVAYVHICDINAWAGAPDLPELLDMVKPHYQGPIIANAGITPEAAEDLIADGKVDAVAFGRMFLANPDLPARISNGGPYNELRYTGLYGGGETGYTDYPVLEAVSA</sequence>
<keyword evidence="6" id="KW-1185">Reference proteome</keyword>
<dbReference type="GO" id="GO:0010181">
    <property type="term" value="F:FMN binding"/>
    <property type="evidence" value="ECO:0007669"/>
    <property type="project" value="InterPro"/>
</dbReference>
<dbReference type="Pfam" id="PF00724">
    <property type="entry name" value="Oxidored_FMN"/>
    <property type="match status" value="1"/>
</dbReference>
<keyword evidence="3" id="KW-0560">Oxidoreductase</keyword>
<dbReference type="GO" id="GO:0016628">
    <property type="term" value="F:oxidoreductase activity, acting on the CH-CH group of donors, NAD or NADP as acceptor"/>
    <property type="evidence" value="ECO:0007669"/>
    <property type="project" value="UniProtKB-ARBA"/>
</dbReference>
<evidence type="ECO:0000256" key="1">
    <source>
        <dbReference type="ARBA" id="ARBA00001917"/>
    </source>
</evidence>
<evidence type="ECO:0000256" key="2">
    <source>
        <dbReference type="ARBA" id="ARBA00005979"/>
    </source>
</evidence>
<dbReference type="Proteomes" id="UP000655523">
    <property type="component" value="Unassembled WGS sequence"/>
</dbReference>
<dbReference type="FunFam" id="3.20.20.70:FF:000059">
    <property type="entry name" value="N-ethylmaleimide reductase, FMN-linked"/>
    <property type="match status" value="1"/>
</dbReference>
<protein>
    <submittedName>
        <fullName evidence="5">Alkene reductase</fullName>
    </submittedName>
</protein>
<dbReference type="CDD" id="cd02933">
    <property type="entry name" value="OYE_like_FMN"/>
    <property type="match status" value="1"/>
</dbReference>
<comment type="caution">
    <text evidence="5">The sequence shown here is derived from an EMBL/GenBank/DDBJ whole genome shotgun (WGS) entry which is preliminary data.</text>
</comment>
<dbReference type="InterPro" id="IPR045247">
    <property type="entry name" value="Oye-like"/>
</dbReference>
<dbReference type="AlphaFoldDB" id="A0A972P1U7"/>
<dbReference type="SUPFAM" id="SSF51395">
    <property type="entry name" value="FMN-linked oxidoreductases"/>
    <property type="match status" value="1"/>
</dbReference>